<dbReference type="OrthoDB" id="2343366at2759"/>
<reference evidence="3 4" key="1">
    <citation type="submission" date="2014-04" db="EMBL/GenBank/DDBJ databases">
        <authorList>
            <consortium name="DOE Joint Genome Institute"/>
            <person name="Kuo A."/>
            <person name="Kohler A."/>
            <person name="Costa M.D."/>
            <person name="Nagy L.G."/>
            <person name="Floudas D."/>
            <person name="Copeland A."/>
            <person name="Barry K.W."/>
            <person name="Cichocki N."/>
            <person name="Veneault-Fourrey C."/>
            <person name="LaButti K."/>
            <person name="Lindquist E.A."/>
            <person name="Lipzen A."/>
            <person name="Lundell T."/>
            <person name="Morin E."/>
            <person name="Murat C."/>
            <person name="Sun H."/>
            <person name="Tunlid A."/>
            <person name="Henrissat B."/>
            <person name="Grigoriev I.V."/>
            <person name="Hibbett D.S."/>
            <person name="Martin F."/>
            <person name="Nordberg H.P."/>
            <person name="Cantor M.N."/>
            <person name="Hua S.X."/>
        </authorList>
    </citation>
    <scope>NUCLEOTIDE SEQUENCE [LARGE SCALE GENOMIC DNA]</scope>
    <source>
        <strain evidence="3 4">Marx 270</strain>
    </source>
</reference>
<dbReference type="SUPFAM" id="SSF52540">
    <property type="entry name" value="P-loop containing nucleoside triphosphate hydrolases"/>
    <property type="match status" value="1"/>
</dbReference>
<dbReference type="HOGENOM" id="CLU_000401_0_0_1"/>
<proteinExistence type="predicted"/>
<dbReference type="Gene3D" id="3.40.50.300">
    <property type="entry name" value="P-loop containing nucleotide triphosphate hydrolases"/>
    <property type="match status" value="1"/>
</dbReference>
<gene>
    <name evidence="3" type="ORF">M404DRAFT_20300</name>
</gene>
<feature type="compositionally biased region" description="Basic and acidic residues" evidence="1">
    <location>
        <begin position="8"/>
        <end position="27"/>
    </location>
</feature>
<dbReference type="SMART" id="SM00327">
    <property type="entry name" value="VWA"/>
    <property type="match status" value="1"/>
</dbReference>
<sequence>MDDSFMDASHDSDSEEVRVYGPRDKGKRKADESLSFYMSTGESGSSGFVTDVGGYNLSHISSTALDGPSIMQTTEIDSGSTVSMAVSAVYVNNASSSDDDSMYESLFGSAADQDVKSTAVMNDDMDVDDYHLDLASSVRGLYRILDLITEQGSVDKIIISQNSLKAFINLVCPGAYASITKVDFKALDNYIMKPVGVYGSKEEIVRFFSELRVVDDALAGQLLADSNSSGPTKPTLRSGLYLLRPTEPYGQTEQIFVVYWPQENTGMTLHPPNAPSSVLTIHRYLTKMCDQVVALISAVHAQTIVWNDGDGDGDDDDARIEDDEGGRIINCIVDRTTEQEESVQVREGFKVISGYISYWDSASEASAEQGPPEPFLLFGETAQGFMTVQYQAAGRVSDLFEARHFTTLQLEGYLMSDRLCLSESLDDRALNILVRNGLKMRFPEECANWTLESNAVGAQYKKIKTDELAKMKATLDKEEVKLTSAIHDAVTDKVLSLYPFLERASFPHPGVDQSTPSLSFREIAALYPNVDEIFRRNIKSVETISNPKFRDIKDRLCLLVEFSSRVGEINESHRHAIAKAATEEGFKAAQNAMRDAFKGSSTTHTTQLSDNYSAPAIYNPREGQVHFVRRAVRFVASVFFSPSEDKTPFADHVLREALGKANDISDSQFLKEVVNAEVIQEDPELTSLVQEAYIHVEPSLATTIPGVVKKLVGLVRHIQEETMKARIKADTERREEQEKRRLRLQLIRCVNNSTRKTKRPHTFFIESVEESKSYHPYNPSSQCKVSGARETQEDPMTCFKVHTMSLTEQDKHDLQLDPSIIPSPRFRFEYKFRLAQGYSVLRAQLLEGEKVLLIVSDRVGNVTVYLDHLTVIDAAIGRGRRKSLNREKIGQDFALAFDESKRMLSVVSSDKLLLHIFVYDDARGFQALGSSINLIAWYNEGTSIRHACFVSGSEELLLVDSLAQARIYSLVTMQFRPATLNLYHVPSNVYSVPDGSCLLISYDHGAGHALAAYHWTSFGSTEGIELNIPDLPIGKPFVVTSLISRTAVHLLWLDFSTHRCQSYALNITCRITEFMFREKVGRSWSKRAEKITAHNCLVDCHSEVWIRFPVLAAVQRETIHFSDMIYSFEHTSKKPTGDVLKSIKVSAVAFSVFAQELCGTTQWNVSQYRAGEWIVDFLYGVYSTELERSLLGAEVNRIVDSISFGWYESLFQSYMATKPVRVVSSMGEQSVGKSYTLNHLVDTSFAGSAMRTTEGVWMSVTPTEKELIVALDFEGVHSIERSAQEDMLLVLFNTAISNLVLFRNNFAFSRDIAGLFQSFQSSATVLDPAANPSLFQSTLVIIIKDVVEPDRTEIARDSNELYKTSKKRTLSLDFMQENWRSFPGAHYKRTSGGRSLIPHRLVIESKEFYKLFPMLKRRLDQQVVTHHAAGEFLHEVKTLMAKLKANDWGAMSQTMASHRAQLLSSLLPNALAFGFQEVPEREPLKNLDTDMPVEPPDTESHLFLAVGMAPQSELREQALAILQSSWERYRDRQHIPDSEWVEALSQYLEGVVNLRTDHVKEWLSQNLSRFHTGHASIEELRRNFEGAAVDLKSNVQLCKLQLPVTMTNICVPPQCTLAESHVAYLALNLMTDQIIRAPVYAESRVMLIIPVMNAKLASARSPVNYANGYVLIRITCMGICEIETAPHSIEATFTGRHETFQYTKYSQVAKRLKCIKPIPPGATKHDGSHNHSLDQKVIHFCEARCENCGYFCHPQQEHETRHGSMSRTQWTIDGADDAEVLEIEGRRFSTNDEGAPMMCNLVCQAMGRHVHIDYCRTGEAACVGNDEIQHITKHLLPHPDRPKDYVTHNLHWRRSGFKDPYSKEEQAVFAKCDAMCSGKRYGCGPWDPSLDQETGLEHAGDAGNLAQPSYCTLPMFHPPADLNAGTPAVGYVSNDGHHFACRNPVVMQQAFHVIFVADRSSSMLYNDRRPLQNTPASARICARSDNRFGAVLSSLFSFWSARAAAVGSGDSAARRDAYSIILFNHGALTVIENDLTSNPDQLLDILLSHQAGIGTNFTEAVIAAQDVMERNWSTERSPVIIFLSDGESWIADQTMQDLCRSSVHLGKAVSFHAVSFGPDTSSEYLRRMAEIAIDAQNNAPRDPFAPAAATVMSSYNQALDSVQLAETFLGIAESLRKPRGALMH</sequence>
<feature type="domain" description="VWFA" evidence="2">
    <location>
        <begin position="1952"/>
        <end position="2168"/>
    </location>
</feature>
<evidence type="ECO:0000256" key="1">
    <source>
        <dbReference type="SAM" id="MobiDB-lite"/>
    </source>
</evidence>
<evidence type="ECO:0000313" key="4">
    <source>
        <dbReference type="Proteomes" id="UP000054217"/>
    </source>
</evidence>
<evidence type="ECO:0000259" key="2">
    <source>
        <dbReference type="PROSITE" id="PS50234"/>
    </source>
</evidence>
<dbReference type="EMBL" id="KN831949">
    <property type="protein sequence ID" value="KIO11681.1"/>
    <property type="molecule type" value="Genomic_DNA"/>
</dbReference>
<protein>
    <recommendedName>
        <fullName evidence="2">VWFA domain-containing protein</fullName>
    </recommendedName>
</protein>
<name>A0A0C3PRH4_PISTI</name>
<feature type="region of interest" description="Disordered" evidence="1">
    <location>
        <begin position="1"/>
        <end position="27"/>
    </location>
</feature>
<dbReference type="Pfam" id="PF13519">
    <property type="entry name" value="VWA_2"/>
    <property type="match status" value="1"/>
</dbReference>
<dbReference type="InterPro" id="IPR002035">
    <property type="entry name" value="VWF_A"/>
</dbReference>
<dbReference type="GO" id="GO:0003924">
    <property type="term" value="F:GTPase activity"/>
    <property type="evidence" value="ECO:0007669"/>
    <property type="project" value="InterPro"/>
</dbReference>
<reference evidence="4" key="2">
    <citation type="submission" date="2015-01" db="EMBL/GenBank/DDBJ databases">
        <title>Evolutionary Origins and Diversification of the Mycorrhizal Mutualists.</title>
        <authorList>
            <consortium name="DOE Joint Genome Institute"/>
            <consortium name="Mycorrhizal Genomics Consortium"/>
            <person name="Kohler A."/>
            <person name="Kuo A."/>
            <person name="Nagy L.G."/>
            <person name="Floudas D."/>
            <person name="Copeland A."/>
            <person name="Barry K.W."/>
            <person name="Cichocki N."/>
            <person name="Veneault-Fourrey C."/>
            <person name="LaButti K."/>
            <person name="Lindquist E.A."/>
            <person name="Lipzen A."/>
            <person name="Lundell T."/>
            <person name="Morin E."/>
            <person name="Murat C."/>
            <person name="Riley R."/>
            <person name="Ohm R."/>
            <person name="Sun H."/>
            <person name="Tunlid A."/>
            <person name="Henrissat B."/>
            <person name="Grigoriev I.V."/>
            <person name="Hibbett D.S."/>
            <person name="Martin F."/>
        </authorList>
    </citation>
    <scope>NUCLEOTIDE SEQUENCE [LARGE SCALE GENOMIC DNA]</scope>
    <source>
        <strain evidence="4">Marx 270</strain>
    </source>
</reference>
<dbReference type="InParanoid" id="A0A0C3PRH4"/>
<organism evidence="3 4">
    <name type="scientific">Pisolithus tinctorius Marx 270</name>
    <dbReference type="NCBI Taxonomy" id="870435"/>
    <lineage>
        <taxon>Eukaryota</taxon>
        <taxon>Fungi</taxon>
        <taxon>Dikarya</taxon>
        <taxon>Basidiomycota</taxon>
        <taxon>Agaricomycotina</taxon>
        <taxon>Agaricomycetes</taxon>
        <taxon>Agaricomycetidae</taxon>
        <taxon>Boletales</taxon>
        <taxon>Sclerodermatineae</taxon>
        <taxon>Pisolithaceae</taxon>
        <taxon>Pisolithus</taxon>
    </lineage>
</organism>
<evidence type="ECO:0000313" key="3">
    <source>
        <dbReference type="EMBL" id="KIO11681.1"/>
    </source>
</evidence>
<dbReference type="Pfam" id="PF02263">
    <property type="entry name" value="GBP"/>
    <property type="match status" value="1"/>
</dbReference>
<dbReference type="PROSITE" id="PS50234">
    <property type="entry name" value="VWFA"/>
    <property type="match status" value="1"/>
</dbReference>
<dbReference type="InterPro" id="IPR036465">
    <property type="entry name" value="vWFA_dom_sf"/>
</dbReference>
<dbReference type="Gene3D" id="3.40.50.410">
    <property type="entry name" value="von Willebrand factor, type A domain"/>
    <property type="match status" value="1"/>
</dbReference>
<dbReference type="STRING" id="870435.A0A0C3PRH4"/>
<dbReference type="PANTHER" id="PTHR22796:SF1">
    <property type="entry name" value="VWFA DOMAIN-CONTAINING PROTEIN"/>
    <property type="match status" value="1"/>
</dbReference>
<dbReference type="InterPro" id="IPR015894">
    <property type="entry name" value="Guanylate-bd_N"/>
</dbReference>
<dbReference type="PANTHER" id="PTHR22796">
    <property type="entry name" value="URG4-RELATED"/>
    <property type="match status" value="1"/>
</dbReference>
<accession>A0A0C3PRH4</accession>
<dbReference type="GO" id="GO:0005525">
    <property type="term" value="F:GTP binding"/>
    <property type="evidence" value="ECO:0007669"/>
    <property type="project" value="InterPro"/>
</dbReference>
<keyword evidence="4" id="KW-1185">Reference proteome</keyword>
<dbReference type="InterPro" id="IPR027417">
    <property type="entry name" value="P-loop_NTPase"/>
</dbReference>
<dbReference type="Proteomes" id="UP000054217">
    <property type="component" value="Unassembled WGS sequence"/>
</dbReference>
<dbReference type="SUPFAM" id="SSF53300">
    <property type="entry name" value="vWA-like"/>
    <property type="match status" value="1"/>
</dbReference>